<evidence type="ECO:0000313" key="3">
    <source>
        <dbReference type="Proteomes" id="UP000541154"/>
    </source>
</evidence>
<dbReference type="Gene3D" id="3.40.630.10">
    <property type="entry name" value="Zn peptidases"/>
    <property type="match status" value="1"/>
</dbReference>
<evidence type="ECO:0008006" key="4">
    <source>
        <dbReference type="Google" id="ProtNLM"/>
    </source>
</evidence>
<protein>
    <recommendedName>
        <fullName evidence="4">Peptidase M20 dimerisation domain-containing protein</fullName>
    </recommendedName>
</protein>
<dbReference type="InterPro" id="IPR002933">
    <property type="entry name" value="Peptidase_M20"/>
</dbReference>
<dbReference type="Proteomes" id="UP000541154">
    <property type="component" value="Unassembled WGS sequence"/>
</dbReference>
<comment type="similarity">
    <text evidence="1">Belongs to the peptidase M20A family.</text>
</comment>
<organism evidence="2 3">
    <name type="scientific">Petromyces alliaceus</name>
    <name type="common">Aspergillus alliaceus</name>
    <dbReference type="NCBI Taxonomy" id="209559"/>
    <lineage>
        <taxon>Eukaryota</taxon>
        <taxon>Fungi</taxon>
        <taxon>Dikarya</taxon>
        <taxon>Ascomycota</taxon>
        <taxon>Pezizomycotina</taxon>
        <taxon>Eurotiomycetes</taxon>
        <taxon>Eurotiomycetidae</taxon>
        <taxon>Eurotiales</taxon>
        <taxon>Aspergillaceae</taxon>
        <taxon>Aspergillus</taxon>
        <taxon>Aspergillus subgen. Circumdati</taxon>
    </lineage>
</organism>
<dbReference type="InterPro" id="IPR017439">
    <property type="entry name" value="Amidohydrolase"/>
</dbReference>
<keyword evidence="3" id="KW-1185">Reference proteome</keyword>
<dbReference type="AlphaFoldDB" id="A0A8H6EBN5"/>
<dbReference type="EMBL" id="SPNV01000006">
    <property type="protein sequence ID" value="KAF5866656.1"/>
    <property type="molecule type" value="Genomic_DNA"/>
</dbReference>
<sequence>MQTRGGGHYNYTIPVCIEHSPGDDSLRAIINRYRPKLEPFEDLYRYFHSSPELSSQEEETSAIAVDDLRKLEYEVHTHIGGYGVAGILRNGDGLAVLLRADMDALPLEEKTGLPYASRKVVNGKDGVEKPVIHACGHDTHVTSLMAGAELLHAARDHWSDTVICIFQPAEEALSGTKAMIEDDERWFI</sequence>
<evidence type="ECO:0000313" key="2">
    <source>
        <dbReference type="EMBL" id="KAF5866656.1"/>
    </source>
</evidence>
<accession>A0A8H6EBN5</accession>
<gene>
    <name evidence="2" type="ORF">ETB97_010751</name>
</gene>
<proteinExistence type="inferred from homology"/>
<reference evidence="2 3" key="1">
    <citation type="submission" date="2019-04" db="EMBL/GenBank/DDBJ databases">
        <title>Aspergillus burnettii sp. nov., novel species from soil in southeast Queensland.</title>
        <authorList>
            <person name="Gilchrist C.L.M."/>
            <person name="Pitt J.I."/>
            <person name="Lange L."/>
            <person name="Lacey H.J."/>
            <person name="Vuong D."/>
            <person name="Midgley D.J."/>
            <person name="Greenfield P."/>
            <person name="Bradbury M."/>
            <person name="Lacey E."/>
            <person name="Busk P.K."/>
            <person name="Pilgaard B."/>
            <person name="Chooi Y.H."/>
            <person name="Piggott A.M."/>
        </authorList>
    </citation>
    <scope>NUCLEOTIDE SEQUENCE [LARGE SCALE GENOMIC DNA]</scope>
    <source>
        <strain evidence="2 3">FRR 5400</strain>
    </source>
</reference>
<name>A0A8H6EBN5_PETAA</name>
<dbReference type="GO" id="GO:0016787">
    <property type="term" value="F:hydrolase activity"/>
    <property type="evidence" value="ECO:0007669"/>
    <property type="project" value="InterPro"/>
</dbReference>
<dbReference type="SUPFAM" id="SSF53187">
    <property type="entry name" value="Zn-dependent exopeptidases"/>
    <property type="match status" value="1"/>
</dbReference>
<evidence type="ECO:0000256" key="1">
    <source>
        <dbReference type="ARBA" id="ARBA00006247"/>
    </source>
</evidence>
<dbReference type="PANTHER" id="PTHR11014">
    <property type="entry name" value="PEPTIDASE M20 FAMILY MEMBER"/>
    <property type="match status" value="1"/>
</dbReference>
<dbReference type="Pfam" id="PF01546">
    <property type="entry name" value="Peptidase_M20"/>
    <property type="match status" value="1"/>
</dbReference>
<dbReference type="PANTHER" id="PTHR11014:SF63">
    <property type="entry name" value="METALLOPEPTIDASE, PUTATIVE (AFU_ORTHOLOGUE AFUA_6G09600)-RELATED"/>
    <property type="match status" value="1"/>
</dbReference>
<comment type="caution">
    <text evidence="2">The sequence shown here is derived from an EMBL/GenBank/DDBJ whole genome shotgun (WGS) entry which is preliminary data.</text>
</comment>